<protein>
    <submittedName>
        <fullName evidence="6">Uncharacterized protein</fullName>
    </submittedName>
</protein>
<evidence type="ECO:0000256" key="1">
    <source>
        <dbReference type="ARBA" id="ARBA00004141"/>
    </source>
</evidence>
<keyword evidence="3 5" id="KW-1133">Transmembrane helix</keyword>
<feature type="transmembrane region" description="Helical" evidence="5">
    <location>
        <begin position="163"/>
        <end position="183"/>
    </location>
</feature>
<evidence type="ECO:0000256" key="3">
    <source>
        <dbReference type="ARBA" id="ARBA00022989"/>
    </source>
</evidence>
<dbReference type="OrthoDB" id="10531637at2759"/>
<keyword evidence="7" id="KW-1185">Reference proteome</keyword>
<dbReference type="GO" id="GO:0050909">
    <property type="term" value="P:sensory perception of taste"/>
    <property type="evidence" value="ECO:0007669"/>
    <property type="project" value="InterPro"/>
</dbReference>
<proteinExistence type="predicted"/>
<dbReference type="InterPro" id="IPR013604">
    <property type="entry name" value="7TM_chemorcpt"/>
</dbReference>
<dbReference type="Pfam" id="PF08395">
    <property type="entry name" value="7tm_7"/>
    <property type="match status" value="1"/>
</dbReference>
<keyword evidence="4 5" id="KW-0472">Membrane</keyword>
<evidence type="ECO:0000256" key="2">
    <source>
        <dbReference type="ARBA" id="ARBA00022692"/>
    </source>
</evidence>
<organism evidence="6 7">
    <name type="scientific">Hypsibius exemplaris</name>
    <name type="common">Freshwater tardigrade</name>
    <dbReference type="NCBI Taxonomy" id="2072580"/>
    <lineage>
        <taxon>Eukaryota</taxon>
        <taxon>Metazoa</taxon>
        <taxon>Ecdysozoa</taxon>
        <taxon>Tardigrada</taxon>
        <taxon>Eutardigrada</taxon>
        <taxon>Parachela</taxon>
        <taxon>Hypsibioidea</taxon>
        <taxon>Hypsibiidae</taxon>
        <taxon>Hypsibius</taxon>
    </lineage>
</organism>
<feature type="transmembrane region" description="Helical" evidence="5">
    <location>
        <begin position="42"/>
        <end position="64"/>
    </location>
</feature>
<evidence type="ECO:0000256" key="5">
    <source>
        <dbReference type="SAM" id="Phobius"/>
    </source>
</evidence>
<dbReference type="Proteomes" id="UP000192578">
    <property type="component" value="Unassembled WGS sequence"/>
</dbReference>
<evidence type="ECO:0000256" key="4">
    <source>
        <dbReference type="ARBA" id="ARBA00023136"/>
    </source>
</evidence>
<name>A0A1W0X8F3_HYPEX</name>
<sequence length="268" mass="31294">MLITLFTLVFLFLVLVHDVIYFFMDKDFWTKYFANGSRIITLLLSIRTILIFWKNGASTFLFLWKSRYLHRYLVELNAMVLQIPMAPKMEKRHRATFMPFSHRFLRRRCAHLNARLTTLYLRLKEEKDLPSPAFQAEVQSLRDFHELLIDLCNKHEGLFSLQILVAILNNSFVVFSSLASFFTPGVSQAAIGIYLISIIAFVYAILLLPFFHIQLSEESGKTIEIFQDVVHKRSQTTHRPIDEFILLTYFLQRAMTKPLVVTAGGFME</sequence>
<evidence type="ECO:0000313" key="6">
    <source>
        <dbReference type="EMBL" id="OQV23815.1"/>
    </source>
</evidence>
<comment type="caution">
    <text evidence="6">The sequence shown here is derived from an EMBL/GenBank/DDBJ whole genome shotgun (WGS) entry which is preliminary data.</text>
</comment>
<gene>
    <name evidence="6" type="ORF">BV898_02167</name>
</gene>
<comment type="subcellular location">
    <subcellularLocation>
        <location evidence="1">Membrane</location>
        <topology evidence="1">Multi-pass membrane protein</topology>
    </subcellularLocation>
</comment>
<dbReference type="GO" id="GO:0016020">
    <property type="term" value="C:membrane"/>
    <property type="evidence" value="ECO:0007669"/>
    <property type="project" value="UniProtKB-SubCell"/>
</dbReference>
<accession>A0A1W0X8F3</accession>
<keyword evidence="2 5" id="KW-0812">Transmembrane</keyword>
<dbReference type="EMBL" id="MTYJ01000009">
    <property type="protein sequence ID" value="OQV23815.1"/>
    <property type="molecule type" value="Genomic_DNA"/>
</dbReference>
<reference evidence="7" key="1">
    <citation type="submission" date="2017-01" db="EMBL/GenBank/DDBJ databases">
        <title>Comparative genomics of anhydrobiosis in the tardigrade Hypsibius dujardini.</title>
        <authorList>
            <person name="Yoshida Y."/>
            <person name="Koutsovoulos G."/>
            <person name="Laetsch D."/>
            <person name="Stevens L."/>
            <person name="Kumar S."/>
            <person name="Horikawa D."/>
            <person name="Ishino K."/>
            <person name="Komine S."/>
            <person name="Tomita M."/>
            <person name="Blaxter M."/>
            <person name="Arakawa K."/>
        </authorList>
    </citation>
    <scope>NUCLEOTIDE SEQUENCE [LARGE SCALE GENOMIC DNA]</scope>
    <source>
        <strain evidence="7">Z151</strain>
    </source>
</reference>
<feature type="transmembrane region" description="Helical" evidence="5">
    <location>
        <begin position="189"/>
        <end position="211"/>
    </location>
</feature>
<evidence type="ECO:0000313" key="7">
    <source>
        <dbReference type="Proteomes" id="UP000192578"/>
    </source>
</evidence>
<dbReference type="AlphaFoldDB" id="A0A1W0X8F3"/>